<reference evidence="1 2" key="1">
    <citation type="submission" date="2016-01" db="EMBL/GenBank/DDBJ databases">
        <title>Genome sequence of the yeast Holleya sinecauda.</title>
        <authorList>
            <person name="Dietrich F.S."/>
        </authorList>
    </citation>
    <scope>NUCLEOTIDE SEQUENCE [LARGE SCALE GENOMIC DNA]</scope>
    <source>
        <strain evidence="1 2">ATCC 58844</strain>
    </source>
</reference>
<dbReference type="GeneID" id="28726195"/>
<dbReference type="RefSeq" id="XP_017989826.1">
    <property type="nucleotide sequence ID" value="XM_018134337.1"/>
</dbReference>
<sequence>MMRRSPISLEEWMYQMLLRSVGFHRFVRRVYCYVNGIKPFNQESRTINFKAGYQLTTVHKIRAFRMLFWDELRASVGLRRKLSNR</sequence>
<proteinExistence type="predicted"/>
<evidence type="ECO:0000313" key="2">
    <source>
        <dbReference type="Proteomes" id="UP000243052"/>
    </source>
</evidence>
<organism evidence="1 2">
    <name type="scientific">Eremothecium sinecaudum</name>
    <dbReference type="NCBI Taxonomy" id="45286"/>
    <lineage>
        <taxon>Eukaryota</taxon>
        <taxon>Fungi</taxon>
        <taxon>Dikarya</taxon>
        <taxon>Ascomycota</taxon>
        <taxon>Saccharomycotina</taxon>
        <taxon>Saccharomycetes</taxon>
        <taxon>Saccharomycetales</taxon>
        <taxon>Saccharomycetaceae</taxon>
        <taxon>Eremothecium</taxon>
    </lineage>
</organism>
<dbReference type="EMBL" id="CP014248">
    <property type="protein sequence ID" value="AMD22830.1"/>
    <property type="molecule type" value="Genomic_DNA"/>
</dbReference>
<accession>A0A109V0E6</accession>
<dbReference type="OrthoDB" id="4138121at2759"/>
<dbReference type="Pfam" id="PF10906">
    <property type="entry name" value="Mrx7"/>
    <property type="match status" value="1"/>
</dbReference>
<dbReference type="AlphaFoldDB" id="A0A109V0E6"/>
<keyword evidence="2" id="KW-1185">Reference proteome</keyword>
<protein>
    <submittedName>
        <fullName evidence="1">HHR061Wp</fullName>
    </submittedName>
</protein>
<dbReference type="InterPro" id="IPR020301">
    <property type="entry name" value="Mrx7"/>
</dbReference>
<evidence type="ECO:0000313" key="1">
    <source>
        <dbReference type="EMBL" id="AMD22830.1"/>
    </source>
</evidence>
<name>A0A109V0E6_9SACH</name>
<gene>
    <name evidence="1" type="ORF">AW171_hschr84889</name>
</gene>
<dbReference type="Proteomes" id="UP000243052">
    <property type="component" value="Chromosome viii"/>
</dbReference>